<dbReference type="EMBL" id="DSRU01000293">
    <property type="protein sequence ID" value="HFN00102.1"/>
    <property type="molecule type" value="Genomic_DNA"/>
</dbReference>
<evidence type="ECO:0000256" key="1">
    <source>
        <dbReference type="SAM" id="MobiDB-lite"/>
    </source>
</evidence>
<feature type="compositionally biased region" description="Polar residues" evidence="1">
    <location>
        <begin position="1"/>
        <end position="33"/>
    </location>
</feature>
<feature type="region of interest" description="Disordered" evidence="1">
    <location>
        <begin position="1"/>
        <end position="34"/>
    </location>
</feature>
<name>A0A7C3PSG5_9CYAN</name>
<protein>
    <recommendedName>
        <fullName evidence="3">PAS domain-containing protein</fullName>
    </recommendedName>
</protein>
<reference evidence="2" key="1">
    <citation type="journal article" date="2020" name="mSystems">
        <title>Genome- and Community-Level Interaction Insights into Carbon Utilization and Element Cycling Functions of Hydrothermarchaeota in Hydrothermal Sediment.</title>
        <authorList>
            <person name="Zhou Z."/>
            <person name="Liu Y."/>
            <person name="Xu W."/>
            <person name="Pan J."/>
            <person name="Luo Z.H."/>
            <person name="Li M."/>
        </authorList>
    </citation>
    <scope>NUCLEOTIDE SEQUENCE [LARGE SCALE GENOMIC DNA]</scope>
    <source>
        <strain evidence="2">SpSt-418</strain>
    </source>
</reference>
<evidence type="ECO:0008006" key="3">
    <source>
        <dbReference type="Google" id="ProtNLM"/>
    </source>
</evidence>
<dbReference type="AlphaFoldDB" id="A0A7C3PSG5"/>
<accession>A0A7C3PSG5</accession>
<organism evidence="2">
    <name type="scientific">Oscillatoriales cyanobacterium SpSt-418</name>
    <dbReference type="NCBI Taxonomy" id="2282169"/>
    <lineage>
        <taxon>Bacteria</taxon>
        <taxon>Bacillati</taxon>
        <taxon>Cyanobacteriota</taxon>
        <taxon>Cyanophyceae</taxon>
        <taxon>Oscillatoriophycideae</taxon>
        <taxon>Oscillatoriales</taxon>
    </lineage>
</organism>
<comment type="caution">
    <text evidence="2">The sequence shown here is derived from an EMBL/GenBank/DDBJ whole genome shotgun (WGS) entry which is preliminary data.</text>
</comment>
<sequence length="203" mass="22610">MVIKNNSNADGQSDPNGGSPASNQPNSGSSQRDSYAEADIIRLSLFLRRNPMPILVCSPDGTVIKLNPAAEKLLRVLHLPELELLPVEHEQFVQTCLAGTHTIPAIERIVGDRVFAITYNPVLSFNLVYLYVVEITDYRRAEDEFLQFTEKTIDPVKHAVMQLRATSRQWHWGLQDFETSKPANQVVFATMDGCVFAIGDPGN</sequence>
<gene>
    <name evidence="2" type="ORF">ENR64_20555</name>
</gene>
<dbReference type="Gene3D" id="3.30.450.20">
    <property type="entry name" value="PAS domain"/>
    <property type="match status" value="1"/>
</dbReference>
<proteinExistence type="predicted"/>
<evidence type="ECO:0000313" key="2">
    <source>
        <dbReference type="EMBL" id="HFN00102.1"/>
    </source>
</evidence>